<dbReference type="SUPFAM" id="SSF56801">
    <property type="entry name" value="Acetyl-CoA synthetase-like"/>
    <property type="match status" value="1"/>
</dbReference>
<dbReference type="PANTHER" id="PTHR45527">
    <property type="entry name" value="NONRIBOSOMAL PEPTIDE SYNTHETASE"/>
    <property type="match status" value="1"/>
</dbReference>
<dbReference type="GO" id="GO:0043041">
    <property type="term" value="P:amino acid activation for nonribosomal peptide biosynthetic process"/>
    <property type="evidence" value="ECO:0007669"/>
    <property type="project" value="TreeGrafter"/>
</dbReference>
<organism evidence="2">
    <name type="scientific">Streptomyces sp. SID7499</name>
    <dbReference type="NCBI Taxonomy" id="2706086"/>
    <lineage>
        <taxon>Bacteria</taxon>
        <taxon>Bacillati</taxon>
        <taxon>Actinomycetota</taxon>
        <taxon>Actinomycetes</taxon>
        <taxon>Kitasatosporales</taxon>
        <taxon>Streptomycetaceae</taxon>
        <taxon>Streptomyces</taxon>
    </lineage>
</organism>
<dbReference type="InterPro" id="IPR000873">
    <property type="entry name" value="AMP-dep_synth/lig_dom"/>
</dbReference>
<dbReference type="AlphaFoldDB" id="A0A6G3XEI6"/>
<feature type="non-terminal residue" evidence="2">
    <location>
        <position position="152"/>
    </location>
</feature>
<dbReference type="GO" id="GO:0031177">
    <property type="term" value="F:phosphopantetheine binding"/>
    <property type="evidence" value="ECO:0007669"/>
    <property type="project" value="TreeGrafter"/>
</dbReference>
<protein>
    <submittedName>
        <fullName evidence="2">Amino acid adenylation domain-containing protein</fullName>
    </submittedName>
</protein>
<feature type="non-terminal residue" evidence="2">
    <location>
        <position position="1"/>
    </location>
</feature>
<proteinExistence type="predicted"/>
<dbReference type="GO" id="GO:0005737">
    <property type="term" value="C:cytoplasm"/>
    <property type="evidence" value="ECO:0007669"/>
    <property type="project" value="TreeGrafter"/>
</dbReference>
<dbReference type="PANTHER" id="PTHR45527:SF1">
    <property type="entry name" value="FATTY ACID SYNTHASE"/>
    <property type="match status" value="1"/>
</dbReference>
<reference evidence="2" key="1">
    <citation type="submission" date="2020-01" db="EMBL/GenBank/DDBJ databases">
        <title>Insect and environment-associated Actinomycetes.</title>
        <authorList>
            <person name="Currrie C."/>
            <person name="Chevrette M."/>
            <person name="Carlson C."/>
            <person name="Stubbendieck R."/>
            <person name="Wendt-Pienkowski E."/>
        </authorList>
    </citation>
    <scope>NUCLEOTIDE SEQUENCE</scope>
    <source>
        <strain evidence="2">SID7499</strain>
    </source>
</reference>
<evidence type="ECO:0000313" key="2">
    <source>
        <dbReference type="EMBL" id="NEE16087.1"/>
    </source>
</evidence>
<gene>
    <name evidence="2" type="ORF">G3M58_57670</name>
</gene>
<feature type="domain" description="AMP-dependent synthetase/ligase" evidence="1">
    <location>
        <begin position="8"/>
        <end position="151"/>
    </location>
</feature>
<dbReference type="Gene3D" id="3.40.50.980">
    <property type="match status" value="1"/>
</dbReference>
<accession>A0A6G3XEI6</accession>
<comment type="caution">
    <text evidence="2">The sequence shown here is derived from an EMBL/GenBank/DDBJ whole genome shotgun (WGS) entry which is preliminary data.</text>
</comment>
<dbReference type="EMBL" id="JAAGMN010005969">
    <property type="protein sequence ID" value="NEE16087.1"/>
    <property type="molecule type" value="Genomic_DNA"/>
</dbReference>
<dbReference type="GO" id="GO:0044550">
    <property type="term" value="P:secondary metabolite biosynthetic process"/>
    <property type="evidence" value="ECO:0007669"/>
    <property type="project" value="TreeGrafter"/>
</dbReference>
<sequence>GDWATEKFGIDGTTRSLSFSPLNFDLALLDVWTVLEAGGTVVLADAGASGDAGYLRDLAQSNEVTLVQGVPLLHRLLAADDARYPTVRTVVFTGEAVSEQGLRDTFAACPAARFHNVFGCTETNDSFIQDIDPDAYVHPLPIGAPIDGTDAV</sequence>
<name>A0A6G3XEI6_9ACTN</name>
<evidence type="ECO:0000259" key="1">
    <source>
        <dbReference type="Pfam" id="PF00501"/>
    </source>
</evidence>
<dbReference type="Pfam" id="PF00501">
    <property type="entry name" value="AMP-binding"/>
    <property type="match status" value="1"/>
</dbReference>